<dbReference type="Proteomes" id="UP000886740">
    <property type="component" value="Unassembled WGS sequence"/>
</dbReference>
<evidence type="ECO:0000256" key="3">
    <source>
        <dbReference type="ARBA" id="ARBA00022691"/>
    </source>
</evidence>
<evidence type="ECO:0000256" key="1">
    <source>
        <dbReference type="ARBA" id="ARBA00003175"/>
    </source>
</evidence>
<comment type="catalytic activity">
    <reaction evidence="10">
        <text>5-amino-1-(5-phospho-beta-D-ribosyl)imidazole + S-adenosyl-L-methionine = 4-amino-2-methyl-5-(phosphooxymethyl)pyrimidine + CO + 5'-deoxyadenosine + formate + L-methionine + 3 H(+)</text>
        <dbReference type="Rhea" id="RHEA:24840"/>
        <dbReference type="ChEBI" id="CHEBI:15378"/>
        <dbReference type="ChEBI" id="CHEBI:15740"/>
        <dbReference type="ChEBI" id="CHEBI:17245"/>
        <dbReference type="ChEBI" id="CHEBI:17319"/>
        <dbReference type="ChEBI" id="CHEBI:57844"/>
        <dbReference type="ChEBI" id="CHEBI:58354"/>
        <dbReference type="ChEBI" id="CHEBI:59789"/>
        <dbReference type="ChEBI" id="CHEBI:137981"/>
        <dbReference type="EC" id="4.1.99.17"/>
    </reaction>
</comment>
<keyword evidence="8 10" id="KW-0411">Iron-sulfur</keyword>
<dbReference type="EMBL" id="DXEL01000090">
    <property type="protein sequence ID" value="HIX75970.1"/>
    <property type="molecule type" value="Genomic_DNA"/>
</dbReference>
<dbReference type="GO" id="GO:0009229">
    <property type="term" value="P:thiamine diphosphate biosynthetic process"/>
    <property type="evidence" value="ECO:0007669"/>
    <property type="project" value="UniProtKB-UniRule"/>
</dbReference>
<keyword evidence="5 10" id="KW-0862">Zinc</keyword>
<dbReference type="PANTHER" id="PTHR30557:SF1">
    <property type="entry name" value="PHOSPHOMETHYLPYRIMIDINE SYNTHASE, CHLOROPLASTIC"/>
    <property type="match status" value="1"/>
</dbReference>
<evidence type="ECO:0000256" key="9">
    <source>
        <dbReference type="ARBA" id="ARBA00023239"/>
    </source>
</evidence>
<accession>A0A9D2BGP6</accession>
<feature type="binding site" evidence="10">
    <location>
        <position position="301"/>
    </location>
    <ligand>
        <name>substrate</name>
    </ligand>
</feature>
<reference evidence="12" key="2">
    <citation type="submission" date="2021-04" db="EMBL/GenBank/DDBJ databases">
        <authorList>
            <person name="Gilroy R."/>
        </authorList>
    </citation>
    <scope>NUCLEOTIDE SEQUENCE</scope>
    <source>
        <strain evidence="12">ChiGjej6B6-14162</strain>
    </source>
</reference>
<evidence type="ECO:0000256" key="10">
    <source>
        <dbReference type="HAMAP-Rule" id="MF_00089"/>
    </source>
</evidence>
<feature type="binding site" evidence="10">
    <location>
        <begin position="321"/>
        <end position="323"/>
    </location>
    <ligand>
        <name>substrate</name>
    </ligand>
</feature>
<feature type="binding site" evidence="10">
    <location>
        <position position="207"/>
    </location>
    <ligand>
        <name>substrate</name>
    </ligand>
</feature>
<comment type="pathway">
    <text evidence="10">Cofactor biosynthesis; thiamine diphosphate biosynthesis.</text>
</comment>
<evidence type="ECO:0000256" key="8">
    <source>
        <dbReference type="ARBA" id="ARBA00023014"/>
    </source>
</evidence>
<evidence type="ECO:0000256" key="2">
    <source>
        <dbReference type="ARBA" id="ARBA00022485"/>
    </source>
</evidence>
<organism evidence="12 13">
    <name type="scientific">Candidatus Parabacteroides intestinipullorum</name>
    <dbReference type="NCBI Taxonomy" id="2838723"/>
    <lineage>
        <taxon>Bacteria</taxon>
        <taxon>Pseudomonadati</taxon>
        <taxon>Bacteroidota</taxon>
        <taxon>Bacteroidia</taxon>
        <taxon>Bacteroidales</taxon>
        <taxon>Tannerellaceae</taxon>
        <taxon>Parabacteroides</taxon>
    </lineage>
</organism>
<sequence>MSNKNNMRISYPSSEKIYVEGEINKVKVGMRKIKLLDTVTLDKNGEKVFKKNNPVVVYDTSGPYSDPKIQININEGLPRLREEWYSKRKDLIQLDGLTSQYGRERLANPELDAIRFPKQHLPYKAKAGKNITQMYYAKKRIITPEMEYVAIRENQQIEAMGVKSYITPDFVRKEVAAGRAIIPANINHPEAEPMIIGKRFLVKINTNIGNSALSSGISEEIEKAVWSCKWGGDTLMDLSTGDNIHETREWIIRNCPVPVGTVPIYQTLEKVDGRVEELSWELYRDTLIEQAEQGVDYFTIHAGLLKEHAGLAQNRLTGIVSRGGSIMAKWMEIHNEQNFLYTHFAEICEILKEYDVAVSIGDGLRPGSIYDANDAAQFAELHTLGELTKVAWDQFVQVIIEGPGHVPMNKIHENMKEQVYACHGAPFYTLGPLTTDIAPGYDHITSAIGAAQIAWQGTAMICYVTPKEHLGLPNKEDVRNGVVAYKIAAHAADLAKGHPGAQVRDNALSKARFDFRWKDQFNLSLDPERALQYYKESSVNDGEYCTMCGPNFCAMRLSKELRNKEKCKD</sequence>
<name>A0A9D2BGP6_9BACT</name>
<comment type="similarity">
    <text evidence="10">Belongs to the ThiC family.</text>
</comment>
<feature type="binding site" evidence="10">
    <location>
        <position position="265"/>
    </location>
    <ligand>
        <name>substrate</name>
    </ligand>
</feature>
<dbReference type="GO" id="GO:0009228">
    <property type="term" value="P:thiamine biosynthetic process"/>
    <property type="evidence" value="ECO:0007669"/>
    <property type="project" value="UniProtKB-UniRule"/>
</dbReference>
<gene>
    <name evidence="10 12" type="primary">thiC</name>
    <name evidence="12" type="ORF">H9977_13200</name>
</gene>
<dbReference type="Pfam" id="PF01964">
    <property type="entry name" value="ThiC_Rad_SAM"/>
    <property type="match status" value="1"/>
</dbReference>
<dbReference type="SFLD" id="SFLDS00113">
    <property type="entry name" value="Radical_SAM_Phosphomethylpyrim"/>
    <property type="match status" value="1"/>
</dbReference>
<comment type="cofactor">
    <cofactor evidence="10">
        <name>[4Fe-4S] cluster</name>
        <dbReference type="ChEBI" id="CHEBI:49883"/>
    </cofactor>
    <text evidence="10">Binds 1 [4Fe-4S] cluster per subunit. The cluster is coordinated with 3 cysteines and an exchangeable S-adenosyl-L-methionine.</text>
</comment>
<dbReference type="HAMAP" id="MF_00089">
    <property type="entry name" value="ThiC"/>
    <property type="match status" value="1"/>
</dbReference>
<reference evidence="12" key="1">
    <citation type="journal article" date="2021" name="PeerJ">
        <title>Extensive microbial diversity within the chicken gut microbiome revealed by metagenomics and culture.</title>
        <authorList>
            <person name="Gilroy R."/>
            <person name="Ravi A."/>
            <person name="Getino M."/>
            <person name="Pursley I."/>
            <person name="Horton D.L."/>
            <person name="Alikhan N.F."/>
            <person name="Baker D."/>
            <person name="Gharbi K."/>
            <person name="Hall N."/>
            <person name="Watson M."/>
            <person name="Adriaenssens E.M."/>
            <person name="Foster-Nyarko E."/>
            <person name="Jarju S."/>
            <person name="Secka A."/>
            <person name="Antonio M."/>
            <person name="Oren A."/>
            <person name="Chaudhuri R.R."/>
            <person name="La Ragione R."/>
            <person name="Hildebrand F."/>
            <person name="Pallen M.J."/>
        </authorList>
    </citation>
    <scope>NUCLEOTIDE SEQUENCE</scope>
    <source>
        <strain evidence="12">ChiGjej6B6-14162</strain>
    </source>
</reference>
<feature type="binding site" evidence="10">
    <location>
        <begin position="362"/>
        <end position="365"/>
    </location>
    <ligand>
        <name>substrate</name>
    </ligand>
</feature>
<keyword evidence="4 10" id="KW-0479">Metal-binding</keyword>
<dbReference type="EC" id="4.1.99.17" evidence="10"/>
<dbReference type="Gene3D" id="3.20.20.540">
    <property type="entry name" value="Radical SAM ThiC family, central domain"/>
    <property type="match status" value="1"/>
</dbReference>
<evidence type="ECO:0000313" key="13">
    <source>
        <dbReference type="Proteomes" id="UP000886740"/>
    </source>
</evidence>
<dbReference type="GO" id="GO:0070284">
    <property type="term" value="F:phosphomethylpyrimidine synthase activity"/>
    <property type="evidence" value="ECO:0007669"/>
    <property type="project" value="UniProtKB-EC"/>
</dbReference>
<feature type="binding site" evidence="10">
    <location>
        <position position="405"/>
    </location>
    <ligand>
        <name>Zn(2+)</name>
        <dbReference type="ChEBI" id="CHEBI:29105"/>
    </ligand>
</feature>
<keyword evidence="6 10" id="KW-0784">Thiamine biosynthesis</keyword>
<dbReference type="NCBIfam" id="NF009895">
    <property type="entry name" value="PRK13352.1"/>
    <property type="match status" value="1"/>
</dbReference>
<feature type="binding site" evidence="10">
    <location>
        <position position="469"/>
    </location>
    <ligand>
        <name>Zn(2+)</name>
        <dbReference type="ChEBI" id="CHEBI:29105"/>
    </ligand>
</feature>
<dbReference type="AlphaFoldDB" id="A0A9D2BGP6"/>
<feature type="binding site" evidence="10">
    <location>
        <position position="236"/>
    </location>
    <ligand>
        <name>substrate</name>
    </ligand>
</feature>
<feature type="binding site" evidence="10">
    <location>
        <position position="401"/>
    </location>
    <ligand>
        <name>substrate</name>
    </ligand>
</feature>
<dbReference type="InterPro" id="IPR002817">
    <property type="entry name" value="ThiC/BzaA/B"/>
</dbReference>
<dbReference type="PANTHER" id="PTHR30557">
    <property type="entry name" value="THIAMINE BIOSYNTHESIS PROTEIN THIC"/>
    <property type="match status" value="1"/>
</dbReference>
<keyword evidence="3 10" id="KW-0949">S-adenosyl-L-methionine</keyword>
<feature type="binding site" evidence="10">
    <location>
        <position position="548"/>
    </location>
    <ligand>
        <name>[4Fe-4S] cluster</name>
        <dbReference type="ChEBI" id="CHEBI:49883"/>
        <note>4Fe-4S-S-AdoMet</note>
    </ligand>
</feature>
<dbReference type="InterPro" id="IPR038521">
    <property type="entry name" value="ThiC/Bza_core_dom"/>
</dbReference>
<keyword evidence="7 10" id="KW-0408">Iron</keyword>
<dbReference type="SFLD" id="SFLDG01114">
    <property type="entry name" value="phosphomethylpyrimidine_syntha"/>
    <property type="match status" value="1"/>
</dbReference>
<comment type="caution">
    <text evidence="12">The sequence shown here is derived from an EMBL/GenBank/DDBJ whole genome shotgun (WGS) entry which is preliminary data.</text>
</comment>
<feature type="binding site" evidence="10">
    <location>
        <position position="428"/>
    </location>
    <ligand>
        <name>substrate</name>
    </ligand>
</feature>
<dbReference type="GO" id="GO:0005829">
    <property type="term" value="C:cytosol"/>
    <property type="evidence" value="ECO:0007669"/>
    <property type="project" value="TreeGrafter"/>
</dbReference>
<evidence type="ECO:0000256" key="7">
    <source>
        <dbReference type="ARBA" id="ARBA00023004"/>
    </source>
</evidence>
<feature type="binding site" evidence="10">
    <location>
        <position position="553"/>
    </location>
    <ligand>
        <name>[4Fe-4S] cluster</name>
        <dbReference type="ChEBI" id="CHEBI:49883"/>
        <note>4Fe-4S-S-AdoMet</note>
    </ligand>
</feature>
<evidence type="ECO:0000256" key="5">
    <source>
        <dbReference type="ARBA" id="ARBA00022833"/>
    </source>
</evidence>
<dbReference type="Gene3D" id="6.10.250.620">
    <property type="match status" value="1"/>
</dbReference>
<dbReference type="SFLD" id="SFLDF00407">
    <property type="entry name" value="phosphomethylpyrimidine_syntha"/>
    <property type="match status" value="1"/>
</dbReference>
<feature type="binding site" evidence="10">
    <location>
        <position position="545"/>
    </location>
    <ligand>
        <name>[4Fe-4S] cluster</name>
        <dbReference type="ChEBI" id="CHEBI:49883"/>
        <note>4Fe-4S-S-AdoMet</note>
    </ligand>
</feature>
<dbReference type="GO" id="GO:0008270">
    <property type="term" value="F:zinc ion binding"/>
    <property type="evidence" value="ECO:0007669"/>
    <property type="project" value="UniProtKB-UniRule"/>
</dbReference>
<evidence type="ECO:0000256" key="4">
    <source>
        <dbReference type="ARBA" id="ARBA00022723"/>
    </source>
</evidence>
<dbReference type="GO" id="GO:0051539">
    <property type="term" value="F:4 iron, 4 sulfur cluster binding"/>
    <property type="evidence" value="ECO:0007669"/>
    <property type="project" value="UniProtKB-KW"/>
</dbReference>
<evidence type="ECO:0000259" key="11">
    <source>
        <dbReference type="Pfam" id="PF13667"/>
    </source>
</evidence>
<dbReference type="NCBIfam" id="TIGR00190">
    <property type="entry name" value="thiC"/>
    <property type="match status" value="1"/>
</dbReference>
<protein>
    <recommendedName>
        <fullName evidence="10">Phosphomethylpyrimidine synthase</fullName>
        <ecNumber evidence="10">4.1.99.17</ecNumber>
    </recommendedName>
    <alternativeName>
        <fullName evidence="10">Hydroxymethylpyrimidine phosphate synthase</fullName>
        <shortName evidence="10">HMP-P synthase</shortName>
        <shortName evidence="10">HMP-phosphate synthase</shortName>
        <shortName evidence="10">HMPP synthase</shortName>
    </alternativeName>
    <alternativeName>
        <fullName evidence="10">Thiamine biosynthesis protein ThiC</fullName>
    </alternativeName>
</protein>
<dbReference type="NCBIfam" id="NF006763">
    <property type="entry name" value="PRK09284.1"/>
    <property type="match status" value="1"/>
</dbReference>
<evidence type="ECO:0000256" key="6">
    <source>
        <dbReference type="ARBA" id="ARBA00022977"/>
    </source>
</evidence>
<feature type="domain" description="ThiC-associated" evidence="11">
    <location>
        <begin position="11"/>
        <end position="90"/>
    </location>
</feature>
<dbReference type="InterPro" id="IPR025747">
    <property type="entry name" value="ThiC-associated_dom"/>
</dbReference>
<dbReference type="Pfam" id="PF13667">
    <property type="entry name" value="ThiC-associated"/>
    <property type="match status" value="1"/>
</dbReference>
<keyword evidence="9 10" id="KW-0456">Lyase</keyword>
<dbReference type="FunFam" id="3.20.20.540:FF:000001">
    <property type="entry name" value="Phosphomethylpyrimidine synthase"/>
    <property type="match status" value="1"/>
</dbReference>
<proteinExistence type="inferred from homology"/>
<dbReference type="InterPro" id="IPR037509">
    <property type="entry name" value="ThiC"/>
</dbReference>
<evidence type="ECO:0000313" key="12">
    <source>
        <dbReference type="EMBL" id="HIX75970.1"/>
    </source>
</evidence>
<keyword evidence="2 10" id="KW-0004">4Fe-4S</keyword>
<comment type="function">
    <text evidence="1 10">Catalyzes the synthesis of the hydroxymethylpyrimidine phosphate (HMP-P) moiety of thiamine from aminoimidazole ribotide (AIR) in a radical S-adenosyl-L-methionine (SAM)-dependent reaction.</text>
</comment>